<dbReference type="InterPro" id="IPR047048">
    <property type="entry name" value="TlyA"/>
</dbReference>
<reference evidence="6" key="1">
    <citation type="journal article" date="2019" name="Int. J. Syst. Evol. Microbiol.">
        <title>The Global Catalogue of Microorganisms (GCM) 10K type strain sequencing project: providing services to taxonomists for standard genome sequencing and annotation.</title>
        <authorList>
            <consortium name="The Broad Institute Genomics Platform"/>
            <consortium name="The Broad Institute Genome Sequencing Center for Infectious Disease"/>
            <person name="Wu L."/>
            <person name="Ma J."/>
        </authorList>
    </citation>
    <scope>NUCLEOTIDE SEQUENCE [LARGE SCALE GENOMIC DNA]</scope>
    <source>
        <strain evidence="6">CCM 9110</strain>
    </source>
</reference>
<keyword evidence="5" id="KW-0489">Methyltransferase</keyword>
<dbReference type="SMART" id="SM00363">
    <property type="entry name" value="S4"/>
    <property type="match status" value="1"/>
</dbReference>
<sequence length="273" mass="29559">MKKERVDVLLVEQGLFMSREQAKRAVMAGEVYDQNNERQDKPGVKIAGDTILHVKGKTMPYVSRGGLKLAKALDVFALDLTGLTVLDIGASTGGFTDVALQHGAKMSYALDVGYNQLAWKLREDPRVKVMERVNFRYSKPEDFTDGPVEFAMTDVSFISLKLILPPLHAIIQPGGHAVALIKPQFEAGPSHVGKKGIVRDPAVHRSVLTTIVNFALGAGYNVLGLDFSPIKGGEGNIEFLIHLQQTEGAGQAASTVDIEQTLAAAYAELRPGH</sequence>
<feature type="domain" description="RNA-binding S4" evidence="4">
    <location>
        <begin position="4"/>
        <end position="70"/>
    </location>
</feature>
<comment type="caution">
    <text evidence="5">The sequence shown here is derived from an EMBL/GenBank/DDBJ whole genome shotgun (WGS) entry which is preliminary data.</text>
</comment>
<accession>A0ABW4BFD0</accession>
<evidence type="ECO:0000259" key="4">
    <source>
        <dbReference type="SMART" id="SM00363"/>
    </source>
</evidence>
<dbReference type="Proteomes" id="UP001597199">
    <property type="component" value="Unassembled WGS sequence"/>
</dbReference>
<dbReference type="RefSeq" id="WP_204118054.1">
    <property type="nucleotide sequence ID" value="NZ_BOLV01000002.1"/>
</dbReference>
<dbReference type="InterPro" id="IPR004538">
    <property type="entry name" value="Hemolysin_A/TlyA"/>
</dbReference>
<dbReference type="Gene3D" id="3.10.290.10">
    <property type="entry name" value="RNA-binding S4 domain"/>
    <property type="match status" value="1"/>
</dbReference>
<keyword evidence="5" id="KW-0808">Transferase</keyword>
<dbReference type="PANTHER" id="PTHR32319">
    <property type="entry name" value="BACTERIAL HEMOLYSIN-LIKE PROTEIN"/>
    <property type="match status" value="1"/>
</dbReference>
<dbReference type="CDD" id="cd00165">
    <property type="entry name" value="S4"/>
    <property type="match status" value="1"/>
</dbReference>
<keyword evidence="1 3" id="KW-0694">RNA-binding</keyword>
<dbReference type="InterPro" id="IPR036986">
    <property type="entry name" value="S4_RNA-bd_sf"/>
</dbReference>
<dbReference type="InterPro" id="IPR002942">
    <property type="entry name" value="S4_RNA-bd"/>
</dbReference>
<dbReference type="PROSITE" id="PS50889">
    <property type="entry name" value="S4"/>
    <property type="match status" value="1"/>
</dbReference>
<gene>
    <name evidence="5" type="ORF">ACFQ41_07800</name>
</gene>
<dbReference type="NCBIfam" id="TIGR00478">
    <property type="entry name" value="tly"/>
    <property type="match status" value="1"/>
</dbReference>
<evidence type="ECO:0000256" key="3">
    <source>
        <dbReference type="PROSITE-ProRule" id="PRU00182"/>
    </source>
</evidence>
<evidence type="ECO:0000256" key="1">
    <source>
        <dbReference type="ARBA" id="ARBA00022884"/>
    </source>
</evidence>
<dbReference type="SUPFAM" id="SSF53335">
    <property type="entry name" value="S-adenosyl-L-methionine-dependent methyltransferases"/>
    <property type="match status" value="1"/>
</dbReference>
<dbReference type="Pfam" id="PF01728">
    <property type="entry name" value="FtsJ"/>
    <property type="match status" value="1"/>
</dbReference>
<dbReference type="InterPro" id="IPR029063">
    <property type="entry name" value="SAM-dependent_MTases_sf"/>
</dbReference>
<name>A0ABW4BFD0_9LACO</name>
<evidence type="ECO:0000256" key="2">
    <source>
        <dbReference type="ARBA" id="ARBA00029460"/>
    </source>
</evidence>
<dbReference type="GO" id="GO:0032259">
    <property type="term" value="P:methylation"/>
    <property type="evidence" value="ECO:0007669"/>
    <property type="project" value="UniProtKB-KW"/>
</dbReference>
<organism evidence="5 6">
    <name type="scientific">Lacticaseibacillus suilingensis</name>
    <dbReference type="NCBI Taxonomy" id="2799577"/>
    <lineage>
        <taxon>Bacteria</taxon>
        <taxon>Bacillati</taxon>
        <taxon>Bacillota</taxon>
        <taxon>Bacilli</taxon>
        <taxon>Lactobacillales</taxon>
        <taxon>Lactobacillaceae</taxon>
        <taxon>Lacticaseibacillus</taxon>
    </lineage>
</organism>
<dbReference type="EMBL" id="JBHTOA010000031">
    <property type="protein sequence ID" value="MFD1399212.1"/>
    <property type="molecule type" value="Genomic_DNA"/>
</dbReference>
<evidence type="ECO:0000313" key="5">
    <source>
        <dbReference type="EMBL" id="MFD1399212.1"/>
    </source>
</evidence>
<dbReference type="InterPro" id="IPR002877">
    <property type="entry name" value="RNA_MeTrfase_FtsJ_dom"/>
</dbReference>
<evidence type="ECO:0000313" key="6">
    <source>
        <dbReference type="Proteomes" id="UP001597199"/>
    </source>
</evidence>
<dbReference type="PANTHER" id="PTHR32319:SF0">
    <property type="entry name" value="BACTERIAL HEMOLYSIN-LIKE PROTEIN"/>
    <property type="match status" value="1"/>
</dbReference>
<dbReference type="Gene3D" id="3.40.50.150">
    <property type="entry name" value="Vaccinia Virus protein VP39"/>
    <property type="match status" value="1"/>
</dbReference>
<dbReference type="SUPFAM" id="SSF55174">
    <property type="entry name" value="Alpha-L RNA-binding motif"/>
    <property type="match status" value="1"/>
</dbReference>
<protein>
    <submittedName>
        <fullName evidence="5">TlyA family RNA methyltransferase</fullName>
    </submittedName>
</protein>
<dbReference type="GO" id="GO:0008168">
    <property type="term" value="F:methyltransferase activity"/>
    <property type="evidence" value="ECO:0007669"/>
    <property type="project" value="UniProtKB-KW"/>
</dbReference>
<proteinExistence type="inferred from homology"/>
<comment type="similarity">
    <text evidence="2">Belongs to the TlyA family.</text>
</comment>
<dbReference type="CDD" id="cd02440">
    <property type="entry name" value="AdoMet_MTases"/>
    <property type="match status" value="1"/>
</dbReference>
<dbReference type="PIRSF" id="PIRSF005578">
    <property type="entry name" value="TlyA"/>
    <property type="match status" value="1"/>
</dbReference>
<keyword evidence="6" id="KW-1185">Reference proteome</keyword>